<protein>
    <recommendedName>
        <fullName evidence="4">Flagellar protein FlgN</fullName>
    </recommendedName>
</protein>
<dbReference type="RefSeq" id="WP_113892935.1">
    <property type="nucleotide sequence ID" value="NZ_JANJGA010000004.1"/>
</dbReference>
<keyword evidence="3" id="KW-1185">Reference proteome</keyword>
<evidence type="ECO:0008006" key="4">
    <source>
        <dbReference type="Google" id="ProtNLM"/>
    </source>
</evidence>
<comment type="caution">
    <text evidence="2">The sequence shown here is derived from an EMBL/GenBank/DDBJ whole genome shotgun (WGS) entry which is preliminary data.</text>
</comment>
<gene>
    <name evidence="2" type="ORF">CRU91_02145</name>
</gene>
<proteinExistence type="predicted"/>
<sequence length="125" mass="14666">MVDKIVDDMQTFIDELKNAINLDIEDIKSSRHEELLQRNERKHSIINNIMQKKIDLNSELSKLIQQNVDVNIYREKVNALEENLKDLYELNKKLANIVLPIKEMYKELLEDISSYGGGQFFDIKA</sequence>
<evidence type="ECO:0000313" key="2">
    <source>
        <dbReference type="EMBL" id="RBQ29756.1"/>
    </source>
</evidence>
<keyword evidence="1" id="KW-0175">Coiled coil</keyword>
<dbReference type="EMBL" id="PDKB01000003">
    <property type="protein sequence ID" value="RBQ29756.1"/>
    <property type="molecule type" value="Genomic_DNA"/>
</dbReference>
<feature type="coiled-coil region" evidence="1">
    <location>
        <begin position="46"/>
        <end position="97"/>
    </location>
</feature>
<evidence type="ECO:0000256" key="1">
    <source>
        <dbReference type="SAM" id="Coils"/>
    </source>
</evidence>
<name>A0A366MU23_9BACT</name>
<dbReference type="AlphaFoldDB" id="A0A366MU23"/>
<organism evidence="2 3">
    <name type="scientific">Aliarcobacter vitoriensis</name>
    <dbReference type="NCBI Taxonomy" id="2011099"/>
    <lineage>
        <taxon>Bacteria</taxon>
        <taxon>Pseudomonadati</taxon>
        <taxon>Campylobacterota</taxon>
        <taxon>Epsilonproteobacteria</taxon>
        <taxon>Campylobacterales</taxon>
        <taxon>Arcobacteraceae</taxon>
        <taxon>Aliarcobacter</taxon>
    </lineage>
</organism>
<evidence type="ECO:0000313" key="3">
    <source>
        <dbReference type="Proteomes" id="UP000252669"/>
    </source>
</evidence>
<dbReference type="Proteomes" id="UP000252669">
    <property type="component" value="Unassembled WGS sequence"/>
</dbReference>
<accession>A0A366MU23</accession>
<dbReference type="OrthoDB" id="5334106at2"/>
<reference evidence="2 3" key="1">
    <citation type="submission" date="2017-10" db="EMBL/GenBank/DDBJ databases">
        <title>Genomics of the genus Arcobacter.</title>
        <authorList>
            <person name="Perez-Cataluna A."/>
            <person name="Figueras M.J."/>
        </authorList>
    </citation>
    <scope>NUCLEOTIDE SEQUENCE [LARGE SCALE GENOMIC DNA]</scope>
    <source>
        <strain evidence="2 3">CECT 9230</strain>
    </source>
</reference>